<reference evidence="3" key="1">
    <citation type="submission" date="2020-10" db="EMBL/GenBank/DDBJ databases">
        <authorList>
            <person name="Castelo-Branco R."/>
            <person name="Eusebio N."/>
            <person name="Adriana R."/>
            <person name="Vieira A."/>
            <person name="Brugerolle De Fraissinette N."/>
            <person name="Rezende De Castro R."/>
            <person name="Schneider M.P."/>
            <person name="Vasconcelos V."/>
            <person name="Leao P.N."/>
        </authorList>
    </citation>
    <scope>NUCLEOTIDE SEQUENCE</scope>
    <source>
        <strain evidence="3">LEGE 11479</strain>
    </source>
</reference>
<dbReference type="InterPro" id="IPR001791">
    <property type="entry name" value="Laminin_G"/>
</dbReference>
<gene>
    <name evidence="3" type="ORF">IQ260_11955</name>
</gene>
<dbReference type="Gene3D" id="2.60.20.10">
    <property type="entry name" value="Crystallins"/>
    <property type="match status" value="1"/>
</dbReference>
<accession>A0A929F532</accession>
<dbReference type="InterPro" id="IPR011024">
    <property type="entry name" value="G_crystallin-like"/>
</dbReference>
<dbReference type="Proteomes" id="UP000615026">
    <property type="component" value="Unassembled WGS sequence"/>
</dbReference>
<sequence>MTVQPNYHWQFEEKQGTVTADTVSGVKVKLSNTTWLGHGRIGNAIKIDGRTKNSRIVFDQDVARFGTSDFTVAFGMKAQGTYGQKALHVIGNRSTSGHGNFFSIRMKQQGQLTFEVDENTRGKNYAFLNSKRPLKDSKWHHIAAVRQGRSLKLYIDGELSDEGTSKTGIANIITDTVLFLGARGLKTPIAQYEDLRIYHTALNAEDIRALVPPVNRPLNEGEIELVATDNAAVILTQNDTNLSRFSSSFKKLRIGNNTGVTLYQENSFGGTAQKCYADLPDIRLSRLENFPKSIRIWPAIEEPFTGKWVIKAPNGQFLSLGKSVLTTAPRRSFNELFRFHYNLQRTQLQLIPGSDQESTLLKILPGKDFTHLFVDDLEHLKDEFSIINQANNQWLALVEDNTFDWTGQKEDRAVFIRVAKMADNEGQVGELASGEVALYKHRAYYGRTWILSNSDKDRSGNYTHLTDFQDLNDQTSSIRLGPDTGVTLFKNLDHQAVNSKREEEIEDIVENVPRLSDRQIGNDTISSIQIFRTISPEDVFTSYTTKLSQDYRMVGNDLEEFSAYRTTLRFEPGAGAIDVSATDLTNVEVEGTTHEIDEARSVTLSPNELNLIMITSEADGLNTPGLKIRTSEMALNERVVIFPNKDAHQQLAELEDGALWNATDAQGNLIVDRQAHSKEEVASVQNTVKRVMATVNYAEDAPIVRRGSDRIQSSNRAVSGATIDKPWELKLKPASSQLLSARAANDSQRFSASTATTLIQESEISQDEFTRLLSQAAKKQKPVKLPPGRGLIRIGKPLKKIKKAVKKAASVVVGTVKDVVHVIVKTAEGVIDFVVDTAEKVADFVEAVVEKVVNGIKKFIEYLQFLFNWGDILATQRYLVRVFNSGLNSATQLAEKAKPRVSAFVDGLQDTVEDGMNTLVEELGSEPSDVRESGFELPEAFEWFLSKLLDGSKQGGANTALDTGANANGDSALENFFSHFLETLEDLVGAGLRGAEGLIESIQALIQNPRQPQLALVAIIEALRDVIIQSLEAAENLALGILDIVGEVIKQFKKLLNTEIKIPFISDLFKLIGAGKLTLLNLSSVLLAIPVTVISKIVTNEKPFTKGALPLELSNQTTVKLAAASETEANEHETDLNSLRTDIALTMIAATADTANHVINGILDLTDKPRSESSDASSSNSKELPSFSKVVEIASLFLSGVSLAVSYPYESADDAKEAKREKILWGVRATALGVDLAGCLAKGQRMRRLNTATTIGWSVYSLVDMILFSMYLAAVEEDNKAIKNADIMAEVFSWLPNVSCIAREIPLPEPYATLVHVGHAATNGVAAVSSLATGIVLVRQGDKALQDAKAAA</sequence>
<evidence type="ECO:0000313" key="3">
    <source>
        <dbReference type="EMBL" id="MBE9067370.1"/>
    </source>
</evidence>
<dbReference type="RefSeq" id="WP_193993336.1">
    <property type="nucleotide sequence ID" value="NZ_JADEXP010000091.1"/>
</dbReference>
<keyword evidence="1" id="KW-0812">Transmembrane</keyword>
<dbReference type="CDD" id="cd00110">
    <property type="entry name" value="LamG"/>
    <property type="match status" value="1"/>
</dbReference>
<dbReference type="Pfam" id="PF13385">
    <property type="entry name" value="Laminin_G_3"/>
    <property type="match status" value="1"/>
</dbReference>
<evidence type="ECO:0000259" key="2">
    <source>
        <dbReference type="PROSITE" id="PS50025"/>
    </source>
</evidence>
<dbReference type="Gene3D" id="2.60.120.200">
    <property type="match status" value="1"/>
</dbReference>
<feature type="domain" description="Laminin G" evidence="2">
    <location>
        <begin position="46"/>
        <end position="275"/>
    </location>
</feature>
<feature type="transmembrane region" description="Helical" evidence="1">
    <location>
        <begin position="1255"/>
        <end position="1274"/>
    </location>
</feature>
<comment type="caution">
    <text evidence="3">The sequence shown here is derived from an EMBL/GenBank/DDBJ whole genome shotgun (WGS) entry which is preliminary data.</text>
</comment>
<evidence type="ECO:0000256" key="1">
    <source>
        <dbReference type="SAM" id="Phobius"/>
    </source>
</evidence>
<keyword evidence="1" id="KW-0472">Membrane</keyword>
<dbReference type="EMBL" id="JADEXP010000091">
    <property type="protein sequence ID" value="MBE9067370.1"/>
    <property type="molecule type" value="Genomic_DNA"/>
</dbReference>
<dbReference type="SUPFAM" id="SSF49899">
    <property type="entry name" value="Concanavalin A-like lectins/glucanases"/>
    <property type="match status" value="1"/>
</dbReference>
<proteinExistence type="predicted"/>
<organism evidence="3 4">
    <name type="scientific">Leptolyngbya cf. ectocarpi LEGE 11479</name>
    <dbReference type="NCBI Taxonomy" id="1828722"/>
    <lineage>
        <taxon>Bacteria</taxon>
        <taxon>Bacillati</taxon>
        <taxon>Cyanobacteriota</taxon>
        <taxon>Cyanophyceae</taxon>
        <taxon>Leptolyngbyales</taxon>
        <taxon>Leptolyngbyaceae</taxon>
        <taxon>Leptolyngbya group</taxon>
        <taxon>Leptolyngbya</taxon>
    </lineage>
</organism>
<dbReference type="InterPro" id="IPR013320">
    <property type="entry name" value="ConA-like_dom_sf"/>
</dbReference>
<dbReference type="PROSITE" id="PS50025">
    <property type="entry name" value="LAM_G_DOMAIN"/>
    <property type="match status" value="1"/>
</dbReference>
<dbReference type="SUPFAM" id="SSF49695">
    <property type="entry name" value="gamma-Crystallin-like"/>
    <property type="match status" value="1"/>
</dbReference>
<keyword evidence="1" id="KW-1133">Transmembrane helix</keyword>
<dbReference type="SMART" id="SM00282">
    <property type="entry name" value="LamG"/>
    <property type="match status" value="1"/>
</dbReference>
<evidence type="ECO:0000313" key="4">
    <source>
        <dbReference type="Proteomes" id="UP000615026"/>
    </source>
</evidence>
<keyword evidence="4" id="KW-1185">Reference proteome</keyword>
<name>A0A929F532_LEPEC</name>
<protein>
    <submittedName>
        <fullName evidence="3">LamG domain-containing protein</fullName>
    </submittedName>
</protein>